<dbReference type="EMBL" id="JAPHNI010000739">
    <property type="protein sequence ID" value="KAJ8108508.1"/>
    <property type="molecule type" value="Genomic_DNA"/>
</dbReference>
<reference evidence="1" key="1">
    <citation type="submission" date="2022-11" db="EMBL/GenBank/DDBJ databases">
        <title>Genome Sequence of Boeremia exigua.</title>
        <authorList>
            <person name="Buettner E."/>
        </authorList>
    </citation>
    <scope>NUCLEOTIDE SEQUENCE</scope>
    <source>
        <strain evidence="1">CU02</strain>
    </source>
</reference>
<name>A0ACC2I0K8_9PLEO</name>
<protein>
    <submittedName>
        <fullName evidence="1">Uncharacterized protein</fullName>
    </submittedName>
</protein>
<evidence type="ECO:0000313" key="1">
    <source>
        <dbReference type="EMBL" id="KAJ8108508.1"/>
    </source>
</evidence>
<dbReference type="Proteomes" id="UP001153331">
    <property type="component" value="Unassembled WGS sequence"/>
</dbReference>
<keyword evidence="2" id="KW-1185">Reference proteome</keyword>
<sequence length="802" mass="88194">MARYLGLRGGKLAAVISAVCGLCFLCFGYAQGVLGGLLTVPQFLDRFPQVNALDPAQTSFHTAWVTGLAVGSWNLGCLVSALLCILVSDSLGRRRTLLLGITIWTIGEIIQTSSYSFAQFIVGRGIAGFGNGFTTATAPAYQAECVKSHRKGTILMISAGAFVAAGYALSYWLTFAFAYVDSSAAWRVPIAFQIVFSLPAIALLFFLPESPRWLILTGREKEALNVLAALNDADVDDFEIKDEFLQIKDAILIMAQGSTASMFSNKERRGFHRVVLAYFVQVFQQGTGINLVLQYLSWIFFTRMSYTGWLARLLAGCSATTYFLASFVAVIGIDRFWGRRSLMMFGASGMSGCMILITITQFLWTERNVAGTRIASTVFLFAFSMFFAIGWQGMAWLYQVEIVPLRIRGPANALSTSANWMFNFILVFITPIAFNNIGYRTWIIFAVTNFAILPIVYFFYPETAFRSLEEIDVIFALAEDEPGNPWLSVVRISKNEPLWFGKRGEKRDDFQYQNSSWHRRLMGSSGGSGNGTGSDSNRVMNEKDQATEDFNRSLQPPEASVGTVTANCYASQDNNYRPASPESPIDPRLSPPSSDETSPTPATGIKKLRRKNSRTYHNDSLSSEPTLIHHDSHDSADPPLIHRTKSNRDTWYQSKESLASAEAAGAPAHDTTAQPISRTHSGGNSASPPSRPTSSGRPRPSRPITADSYQSFLVDDASSHHATAADGIVDSESLDSMNYPGRLDSDALRGIRRTGSGRETYLADGLVEDLRDGTVERTLERRLSGSSGRARRYAARDAGRAF</sequence>
<evidence type="ECO:0000313" key="2">
    <source>
        <dbReference type="Proteomes" id="UP001153331"/>
    </source>
</evidence>
<gene>
    <name evidence="1" type="ORF">OPT61_g8128</name>
</gene>
<comment type="caution">
    <text evidence="1">The sequence shown here is derived from an EMBL/GenBank/DDBJ whole genome shotgun (WGS) entry which is preliminary data.</text>
</comment>
<proteinExistence type="predicted"/>
<organism evidence="1 2">
    <name type="scientific">Boeremia exigua</name>
    <dbReference type="NCBI Taxonomy" id="749465"/>
    <lineage>
        <taxon>Eukaryota</taxon>
        <taxon>Fungi</taxon>
        <taxon>Dikarya</taxon>
        <taxon>Ascomycota</taxon>
        <taxon>Pezizomycotina</taxon>
        <taxon>Dothideomycetes</taxon>
        <taxon>Pleosporomycetidae</taxon>
        <taxon>Pleosporales</taxon>
        <taxon>Pleosporineae</taxon>
        <taxon>Didymellaceae</taxon>
        <taxon>Boeremia</taxon>
    </lineage>
</organism>
<accession>A0ACC2I0K8</accession>